<name>A0A6J8DYT4_MYTCO</name>
<reference evidence="15 16" key="1">
    <citation type="submission" date="2020-06" db="EMBL/GenBank/DDBJ databases">
        <authorList>
            <person name="Li R."/>
            <person name="Bekaert M."/>
        </authorList>
    </citation>
    <scope>NUCLEOTIDE SEQUENCE [LARGE SCALE GENOMIC DNA]</scope>
    <source>
        <strain evidence="16">wild</strain>
    </source>
</reference>
<evidence type="ECO:0000256" key="3">
    <source>
        <dbReference type="ARBA" id="ARBA00022741"/>
    </source>
</evidence>
<dbReference type="PANTHER" id="PTHR10465">
    <property type="entry name" value="TRANSMEMBRANE GTPASE FZO1"/>
    <property type="match status" value="1"/>
</dbReference>
<keyword evidence="4" id="KW-1000">Mitochondrion outer membrane</keyword>
<dbReference type="GO" id="GO:0005525">
    <property type="term" value="F:GTP binding"/>
    <property type="evidence" value="ECO:0007669"/>
    <property type="project" value="UniProtKB-KW"/>
</dbReference>
<comment type="subcellular location">
    <subcellularLocation>
        <location evidence="1">Mitochondrion outer membrane</location>
        <topology evidence="1">Multi-pass membrane protein</topology>
    </subcellularLocation>
</comment>
<evidence type="ECO:0000256" key="9">
    <source>
        <dbReference type="ARBA" id="ARBA00023128"/>
    </source>
</evidence>
<dbReference type="InterPro" id="IPR030381">
    <property type="entry name" value="G_DYNAMIN_dom"/>
</dbReference>
<dbReference type="InterPro" id="IPR027094">
    <property type="entry name" value="Mitofusin_fam"/>
</dbReference>
<keyword evidence="16" id="KW-1185">Reference proteome</keyword>
<proteinExistence type="predicted"/>
<evidence type="ECO:0000256" key="7">
    <source>
        <dbReference type="ARBA" id="ARBA00022989"/>
    </source>
</evidence>
<keyword evidence="9" id="KW-0496">Mitochondrion</keyword>
<dbReference type="PANTHER" id="PTHR10465:SF3">
    <property type="entry name" value="TRANSMEMBRANE GTPASE MARF-RELATED"/>
    <property type="match status" value="1"/>
</dbReference>
<evidence type="ECO:0000313" key="15">
    <source>
        <dbReference type="EMBL" id="CAC5413310.1"/>
    </source>
</evidence>
<evidence type="ECO:0000256" key="6">
    <source>
        <dbReference type="ARBA" id="ARBA00022843"/>
    </source>
</evidence>
<keyword evidence="6" id="KW-0832">Ubl conjugation</keyword>
<sequence>MSGSLRTVDTYPGQFGQGDISDTPRSLGNGHNSRPTSPLKFFARAKSKSNDIFKGIAEYVLEAEHFLQETKGEENEEFKVVHGFLEMVNGIIDKLARDHMKVVFFGRTSNGKSTTINAMLRNKILPSGIGHTTNCFLQVEGTEASEGFLLTDDSEDPKSISSIKQLASALSSMKLKENSLIRIVWPKEKCRLLKEDVVFVDSPGIDVTPDLDSWIDQFCLDADVFVLVGNAESTLMQTEKNFFHKVSSRLSKPNIFILQNRWDVSVNEEDADEVKEQHYTRNTQFLTDELKVADKQEATNRIFFVSAKEALISRLHEDSQTPTPTGSLQKNFAERLFAFANFERAFEVCISQSAVQTKFQTHSERGKKITADLKDIMERTYTECLQACEDHAHKRQETADELEYLDKQLDLLTEEIKDKIKVMVEEVERNVSFALNDEIKRLSALVDDFARPFHPDNLVLSVYKKELHNHVEEGLGRNVQQRCSYVLQQHVETTQKEMTDRLAALLKDEERAQLNNALPKRDFEIAYKLDCRNLCCEFQEDIQFRFSFGITSLMHKFLGTKGMKHTLGGGQDYVHRPMSSSGTPMTPRAELQQQDNQVLMSVITTFATITSRSTMGGVIVAGLVLKVTGWKVVAAVGSLYCMLYLYEWLSWTNKAKERRFKSQYVEYAASKLRLIVDLTSSNCSHQVQQELSSTFARLCNTVDQSKHNLKDEILKLDKEIRRLEDTSKNAKSLRNKADWLDKELNTFIEEFLQKYD</sequence>
<keyword evidence="7" id="KW-1133">Transmembrane helix</keyword>
<dbReference type="Proteomes" id="UP000507470">
    <property type="component" value="Unassembled WGS sequence"/>
</dbReference>
<feature type="compositionally biased region" description="Polar residues" evidence="13">
    <location>
        <begin position="23"/>
        <end position="35"/>
    </location>
</feature>
<dbReference type="GO" id="GO:0003924">
    <property type="term" value="F:GTPase activity"/>
    <property type="evidence" value="ECO:0007669"/>
    <property type="project" value="InterPro"/>
</dbReference>
<keyword evidence="8 12" id="KW-0175">Coiled coil</keyword>
<evidence type="ECO:0000256" key="4">
    <source>
        <dbReference type="ARBA" id="ARBA00022787"/>
    </source>
</evidence>
<evidence type="ECO:0000256" key="12">
    <source>
        <dbReference type="SAM" id="Coils"/>
    </source>
</evidence>
<dbReference type="PROSITE" id="PS51718">
    <property type="entry name" value="G_DYNAMIN_2"/>
    <property type="match status" value="1"/>
</dbReference>
<dbReference type="FunFam" id="3.40.50.300:FF:000214">
    <property type="entry name" value="Mitofusin 2"/>
    <property type="match status" value="1"/>
</dbReference>
<keyword evidence="2" id="KW-0812">Transmembrane</keyword>
<dbReference type="Gene3D" id="3.40.50.300">
    <property type="entry name" value="P-loop containing nucleotide triphosphate hydrolases"/>
    <property type="match status" value="1"/>
</dbReference>
<evidence type="ECO:0000256" key="1">
    <source>
        <dbReference type="ARBA" id="ARBA00004374"/>
    </source>
</evidence>
<dbReference type="CDD" id="cd09912">
    <property type="entry name" value="DLP_2"/>
    <property type="match status" value="1"/>
</dbReference>
<dbReference type="Gene3D" id="1.20.5.110">
    <property type="match status" value="1"/>
</dbReference>
<organism evidence="15 16">
    <name type="scientific">Mytilus coruscus</name>
    <name type="common">Sea mussel</name>
    <dbReference type="NCBI Taxonomy" id="42192"/>
    <lineage>
        <taxon>Eukaryota</taxon>
        <taxon>Metazoa</taxon>
        <taxon>Spiralia</taxon>
        <taxon>Lophotrochozoa</taxon>
        <taxon>Mollusca</taxon>
        <taxon>Bivalvia</taxon>
        <taxon>Autobranchia</taxon>
        <taxon>Pteriomorphia</taxon>
        <taxon>Mytilida</taxon>
        <taxon>Mytiloidea</taxon>
        <taxon>Mytilidae</taxon>
        <taxon>Mytilinae</taxon>
        <taxon>Mytilus</taxon>
    </lineage>
</organism>
<evidence type="ECO:0000256" key="8">
    <source>
        <dbReference type="ARBA" id="ARBA00023054"/>
    </source>
</evidence>
<dbReference type="InterPro" id="IPR006884">
    <property type="entry name" value="Fzo/mitofusin_HR2"/>
</dbReference>
<feature type="region of interest" description="Disordered" evidence="13">
    <location>
        <begin position="1"/>
        <end position="35"/>
    </location>
</feature>
<evidence type="ECO:0000256" key="11">
    <source>
        <dbReference type="ARBA" id="ARBA00023136"/>
    </source>
</evidence>
<dbReference type="AlphaFoldDB" id="A0A6J8DYT4"/>
<evidence type="ECO:0000256" key="2">
    <source>
        <dbReference type="ARBA" id="ARBA00022692"/>
    </source>
</evidence>
<dbReference type="Pfam" id="PF00350">
    <property type="entry name" value="Dynamin_N"/>
    <property type="match status" value="1"/>
</dbReference>
<dbReference type="GO" id="GO:0051646">
    <property type="term" value="P:mitochondrion localization"/>
    <property type="evidence" value="ECO:0007669"/>
    <property type="project" value="TreeGrafter"/>
</dbReference>
<dbReference type="InterPro" id="IPR027417">
    <property type="entry name" value="P-loop_NTPase"/>
</dbReference>
<evidence type="ECO:0000256" key="10">
    <source>
        <dbReference type="ARBA" id="ARBA00023134"/>
    </source>
</evidence>
<dbReference type="EC" id="3.6.5.-" evidence="15"/>
<keyword evidence="3" id="KW-0547">Nucleotide-binding</keyword>
<dbReference type="InterPro" id="IPR045063">
    <property type="entry name" value="Dynamin_N"/>
</dbReference>
<dbReference type="OrthoDB" id="6256226at2759"/>
<protein>
    <submittedName>
        <fullName evidence="15">MFN2</fullName>
        <ecNumber evidence="15">3.6.5.-</ecNumber>
    </submittedName>
</protein>
<evidence type="ECO:0000256" key="5">
    <source>
        <dbReference type="ARBA" id="ARBA00022801"/>
    </source>
</evidence>
<dbReference type="FunFam" id="1.20.5.110:FF:000012">
    <property type="entry name" value="Mitofusin 2"/>
    <property type="match status" value="1"/>
</dbReference>
<evidence type="ECO:0000313" key="16">
    <source>
        <dbReference type="Proteomes" id="UP000507470"/>
    </source>
</evidence>
<keyword evidence="11" id="KW-0472">Membrane</keyword>
<dbReference type="SUPFAM" id="SSF52540">
    <property type="entry name" value="P-loop containing nucleoside triphosphate hydrolases"/>
    <property type="match status" value="1"/>
</dbReference>
<keyword evidence="5 15" id="KW-0378">Hydrolase</keyword>
<gene>
    <name evidence="15" type="ORF">MCOR_46211</name>
</gene>
<dbReference type="SUPFAM" id="SSF111479">
    <property type="entry name" value="Fzo-like conserved region"/>
    <property type="match status" value="1"/>
</dbReference>
<dbReference type="Pfam" id="PF04799">
    <property type="entry name" value="Fzo_mitofusin"/>
    <property type="match status" value="1"/>
</dbReference>
<evidence type="ECO:0000259" key="14">
    <source>
        <dbReference type="PROSITE" id="PS51718"/>
    </source>
</evidence>
<feature type="domain" description="Dynamin-type G" evidence="14">
    <location>
        <begin position="96"/>
        <end position="343"/>
    </location>
</feature>
<feature type="coiled-coil region" evidence="12">
    <location>
        <begin position="706"/>
        <end position="743"/>
    </location>
</feature>
<evidence type="ECO:0000256" key="13">
    <source>
        <dbReference type="SAM" id="MobiDB-lite"/>
    </source>
</evidence>
<dbReference type="GO" id="GO:0005741">
    <property type="term" value="C:mitochondrial outer membrane"/>
    <property type="evidence" value="ECO:0007669"/>
    <property type="project" value="UniProtKB-SubCell"/>
</dbReference>
<dbReference type="EMBL" id="CACVKT020008132">
    <property type="protein sequence ID" value="CAC5413310.1"/>
    <property type="molecule type" value="Genomic_DNA"/>
</dbReference>
<keyword evidence="10" id="KW-0342">GTP-binding</keyword>
<dbReference type="GO" id="GO:0008053">
    <property type="term" value="P:mitochondrial fusion"/>
    <property type="evidence" value="ECO:0007669"/>
    <property type="project" value="InterPro"/>
</dbReference>
<accession>A0A6J8DYT4</accession>